<sequence length="146" mass="14953">MLVSEDTKIVVSSPAVAAGTGDVTGAVIDMQQDGGYSNVLFLVVTGDVTATSVLELTAQTSPNSDGSSPTQCATTGTRTCGATDTDNKILELDVAGIGPGRYVLPVLHRTVANAAINCILAVLYRANKLPAPLSTDEVLVAIKVVH</sequence>
<proteinExistence type="predicted"/>
<reference evidence="2" key="1">
    <citation type="submission" date="2020-05" db="EMBL/GenBank/DDBJ databases">
        <title>Frigoriglobus tundricola gen. nov., sp. nov., a psychrotolerant cellulolytic planctomycete of the family Gemmataceae with two divergent copies of 16S rRNA gene.</title>
        <authorList>
            <person name="Kulichevskaya I.S."/>
            <person name="Ivanova A.A."/>
            <person name="Naumoff D.G."/>
            <person name="Beletsky A.V."/>
            <person name="Rijpstra W.I.C."/>
            <person name="Sinninghe Damste J.S."/>
            <person name="Mardanov A.V."/>
            <person name="Ravin N.V."/>
            <person name="Dedysh S.N."/>
        </authorList>
    </citation>
    <scope>NUCLEOTIDE SEQUENCE [LARGE SCALE GENOMIC DNA]</scope>
    <source>
        <strain evidence="2">PL17</strain>
    </source>
</reference>
<evidence type="ECO:0000313" key="2">
    <source>
        <dbReference type="Proteomes" id="UP000503447"/>
    </source>
</evidence>
<accession>A0A6M5YL30</accession>
<dbReference type="AlphaFoldDB" id="A0A6M5YL30"/>
<dbReference type="Proteomes" id="UP000503447">
    <property type="component" value="Chromosome"/>
</dbReference>
<dbReference type="KEGG" id="ftj:FTUN_2249"/>
<dbReference type="RefSeq" id="WP_171470657.1">
    <property type="nucleotide sequence ID" value="NZ_CP053452.2"/>
</dbReference>
<evidence type="ECO:0000313" key="1">
    <source>
        <dbReference type="EMBL" id="QJW94727.1"/>
    </source>
</evidence>
<keyword evidence="2" id="KW-1185">Reference proteome</keyword>
<dbReference type="EMBL" id="CP053452">
    <property type="protein sequence ID" value="QJW94727.1"/>
    <property type="molecule type" value="Genomic_DNA"/>
</dbReference>
<protein>
    <submittedName>
        <fullName evidence="1">Uncharacterized protein</fullName>
    </submittedName>
</protein>
<organism evidence="1 2">
    <name type="scientific">Frigoriglobus tundricola</name>
    <dbReference type="NCBI Taxonomy" id="2774151"/>
    <lineage>
        <taxon>Bacteria</taxon>
        <taxon>Pseudomonadati</taxon>
        <taxon>Planctomycetota</taxon>
        <taxon>Planctomycetia</taxon>
        <taxon>Gemmatales</taxon>
        <taxon>Gemmataceae</taxon>
        <taxon>Frigoriglobus</taxon>
    </lineage>
</organism>
<name>A0A6M5YL30_9BACT</name>
<gene>
    <name evidence="1" type="ORF">FTUN_2249</name>
</gene>